<dbReference type="SUPFAM" id="SSF52047">
    <property type="entry name" value="RNI-like"/>
    <property type="match status" value="2"/>
</dbReference>
<evidence type="ECO:0008006" key="4">
    <source>
        <dbReference type="Google" id="ProtNLM"/>
    </source>
</evidence>
<dbReference type="PANTHER" id="PTHR31639">
    <property type="entry name" value="F-BOX PROTEIN-LIKE"/>
    <property type="match status" value="1"/>
</dbReference>
<dbReference type="EMBL" id="BFEA01000279">
    <property type="protein sequence ID" value="GBG77907.1"/>
    <property type="molecule type" value="Genomic_DNA"/>
</dbReference>
<dbReference type="Proteomes" id="UP000265515">
    <property type="component" value="Unassembled WGS sequence"/>
</dbReference>
<feature type="region of interest" description="Disordered" evidence="1">
    <location>
        <begin position="927"/>
        <end position="946"/>
    </location>
</feature>
<dbReference type="Gene3D" id="3.80.10.10">
    <property type="entry name" value="Ribonuclease Inhibitor"/>
    <property type="match status" value="2"/>
</dbReference>
<feature type="compositionally biased region" description="Basic and acidic residues" evidence="1">
    <location>
        <begin position="417"/>
        <end position="427"/>
    </location>
</feature>
<dbReference type="SUPFAM" id="SSF81383">
    <property type="entry name" value="F-box domain"/>
    <property type="match status" value="1"/>
</dbReference>
<evidence type="ECO:0000313" key="2">
    <source>
        <dbReference type="EMBL" id="GBG77907.1"/>
    </source>
</evidence>
<feature type="compositionally biased region" description="Acidic residues" evidence="1">
    <location>
        <begin position="393"/>
        <end position="416"/>
    </location>
</feature>
<gene>
    <name evidence="2" type="ORF">CBR_g25839</name>
</gene>
<evidence type="ECO:0000256" key="1">
    <source>
        <dbReference type="SAM" id="MobiDB-lite"/>
    </source>
</evidence>
<sequence>TTTMDSPPFERLPDGLLLKILSEVGGSNALELLRMSVLSKRFSSLVLDVSALEFPYTMWSYDPVDDVRAQWIGNVVQRSKILESLSVTNFPIEKFSGDTRRHLWISLLRPSLKNLCLEGFGGNEGEFWEIFYRCRQLLSLEVDHYYDESQDHCRMSFPLAVQVSSVCLRHLTLSCVKMCLCDHAETYLEICSRLPSLTHLSLISVEGPCPNCRLTTNGTNLWCFLLSFKTLHSLRLETGNGHSVFARGWEVEKLQPWWLPPVVNDPQGGQKGQREDLVGGSSSEKGSNSHTHQGTPLSLETLILDESCPLRAEGMKMAGFSDLFLNLTTLSACLPIPPSFHILAKVLHRLLHACPRLVTLRLQVRRPSQIPKSFVDWVGVRRFLGGGSGTAKEEEEGAKEELTEELGEQEKEEQDEMWEKGGAAEDAKREEVQGELKEKFNEVLQAMSLDVKRDRGRLRSLPNIGTESHPLHLHCLMVKVDKDIEFEQEELDAFIKVVPSLHSLKIESGKRHFTSISCPLLQCLAVNDWQGDVFFPVTIMCPNLTNLFLHTSVPGAFMIPVLQVHCPKLKVLHFLPGGCLTLTVPSGDVSLCRYHAGCSWTYYNLFASVPLDNIVSLRLRDCIVFEGALCQILAHHLHSLEVLCLDIEEIYPTNSPLSMEEVHLIRERQEGKEWGSDQDGPSTNRYKIRACVSDYCFYNTNHIATEHKPPAPAAPPLSSTVSSFSSASFASESEAIITDPMSSRSITAPHTASSAPATTITKNLEDRSARFAKPLGLQKLKSLTLRSGLLRLLAKHMERGTPTPTSYPSKIAESHIERAVNDVWTNIFYSCPNLDRIDFQLHPHDMHCKGCETGNCSEEELRKEEEEWARELAAVLSAFLKSSTNLRRVELEIFESGGTVDYHRMFNELKAIFPFVHIQVSVSMTTAHDEGGSSYSDTPSSSGSEE</sequence>
<dbReference type="Gramene" id="GBG77907">
    <property type="protein sequence ID" value="GBG77907"/>
    <property type="gene ID" value="CBR_g25839"/>
</dbReference>
<dbReference type="PANTHER" id="PTHR31639:SF256">
    <property type="entry name" value="OS07G0242900 PROTEIN"/>
    <property type="match status" value="1"/>
</dbReference>
<feature type="compositionally biased region" description="Polar residues" evidence="1">
    <location>
        <begin position="280"/>
        <end position="294"/>
    </location>
</feature>
<name>A0A388L6I4_CHABU</name>
<comment type="caution">
    <text evidence="2">The sequence shown here is derived from an EMBL/GenBank/DDBJ whole genome shotgun (WGS) entry which is preliminary data.</text>
</comment>
<feature type="region of interest" description="Disordered" evidence="1">
    <location>
        <begin position="388"/>
        <end position="427"/>
    </location>
</feature>
<feature type="non-terminal residue" evidence="2">
    <location>
        <position position="1"/>
    </location>
</feature>
<evidence type="ECO:0000313" key="3">
    <source>
        <dbReference type="Proteomes" id="UP000265515"/>
    </source>
</evidence>
<protein>
    <recommendedName>
        <fullName evidence="4">F-box domain-containing protein</fullName>
    </recommendedName>
</protein>
<keyword evidence="3" id="KW-1185">Reference proteome</keyword>
<reference evidence="2 3" key="1">
    <citation type="journal article" date="2018" name="Cell">
        <title>The Chara Genome: Secondary Complexity and Implications for Plant Terrestrialization.</title>
        <authorList>
            <person name="Nishiyama T."/>
            <person name="Sakayama H."/>
            <person name="Vries J.D."/>
            <person name="Buschmann H."/>
            <person name="Saint-Marcoux D."/>
            <person name="Ullrich K.K."/>
            <person name="Haas F.B."/>
            <person name="Vanderstraeten L."/>
            <person name="Becker D."/>
            <person name="Lang D."/>
            <person name="Vosolsobe S."/>
            <person name="Rombauts S."/>
            <person name="Wilhelmsson P.K.I."/>
            <person name="Janitza P."/>
            <person name="Kern R."/>
            <person name="Heyl A."/>
            <person name="Rumpler F."/>
            <person name="Villalobos L.I.A.C."/>
            <person name="Clay J.M."/>
            <person name="Skokan R."/>
            <person name="Toyoda A."/>
            <person name="Suzuki Y."/>
            <person name="Kagoshima H."/>
            <person name="Schijlen E."/>
            <person name="Tajeshwar N."/>
            <person name="Catarino B."/>
            <person name="Hetherington A.J."/>
            <person name="Saltykova A."/>
            <person name="Bonnot C."/>
            <person name="Breuninger H."/>
            <person name="Symeonidi A."/>
            <person name="Radhakrishnan G.V."/>
            <person name="Van Nieuwerburgh F."/>
            <person name="Deforce D."/>
            <person name="Chang C."/>
            <person name="Karol K.G."/>
            <person name="Hedrich R."/>
            <person name="Ulvskov P."/>
            <person name="Glockner G."/>
            <person name="Delwiche C.F."/>
            <person name="Petrasek J."/>
            <person name="Van de Peer Y."/>
            <person name="Friml J."/>
            <person name="Beilby M."/>
            <person name="Dolan L."/>
            <person name="Kohara Y."/>
            <person name="Sugano S."/>
            <person name="Fujiyama A."/>
            <person name="Delaux P.-M."/>
            <person name="Quint M."/>
            <person name="TheiBen G."/>
            <person name="Hagemann M."/>
            <person name="Harholt J."/>
            <person name="Dunand C."/>
            <person name="Zachgo S."/>
            <person name="Langdale J."/>
            <person name="Maumus F."/>
            <person name="Straeten D.V.D."/>
            <person name="Gould S.B."/>
            <person name="Rensing S.A."/>
        </authorList>
    </citation>
    <scope>NUCLEOTIDE SEQUENCE [LARGE SCALE GENOMIC DNA]</scope>
    <source>
        <strain evidence="2 3">S276</strain>
    </source>
</reference>
<feature type="compositionally biased region" description="Low complexity" evidence="1">
    <location>
        <begin position="745"/>
        <end position="760"/>
    </location>
</feature>
<accession>A0A388L6I4</accession>
<proteinExistence type="predicted"/>
<feature type="region of interest" description="Disordered" evidence="1">
    <location>
        <begin position="740"/>
        <end position="760"/>
    </location>
</feature>
<dbReference type="AlphaFoldDB" id="A0A388L6I4"/>
<dbReference type="InterPro" id="IPR032675">
    <property type="entry name" value="LRR_dom_sf"/>
</dbReference>
<dbReference type="InterPro" id="IPR036047">
    <property type="entry name" value="F-box-like_dom_sf"/>
</dbReference>
<feature type="region of interest" description="Disordered" evidence="1">
    <location>
        <begin position="264"/>
        <end position="294"/>
    </location>
</feature>
<organism evidence="2 3">
    <name type="scientific">Chara braunii</name>
    <name type="common">Braun's stonewort</name>
    <dbReference type="NCBI Taxonomy" id="69332"/>
    <lineage>
        <taxon>Eukaryota</taxon>
        <taxon>Viridiplantae</taxon>
        <taxon>Streptophyta</taxon>
        <taxon>Charophyceae</taxon>
        <taxon>Charales</taxon>
        <taxon>Characeae</taxon>
        <taxon>Chara</taxon>
    </lineage>
</organism>
<feature type="compositionally biased region" description="Low complexity" evidence="1">
    <location>
        <begin position="932"/>
        <end position="946"/>
    </location>
</feature>